<dbReference type="InterPro" id="IPR036388">
    <property type="entry name" value="WH-like_DNA-bd_sf"/>
</dbReference>
<dbReference type="PANTHER" id="PTHR30126">
    <property type="entry name" value="HTH-TYPE TRANSCRIPTIONAL REGULATOR"/>
    <property type="match status" value="1"/>
</dbReference>
<evidence type="ECO:0000256" key="4">
    <source>
        <dbReference type="ARBA" id="ARBA00023163"/>
    </source>
</evidence>
<dbReference type="GO" id="GO:0000976">
    <property type="term" value="F:transcription cis-regulatory region binding"/>
    <property type="evidence" value="ECO:0007669"/>
    <property type="project" value="TreeGrafter"/>
</dbReference>
<dbReference type="PROSITE" id="PS50931">
    <property type="entry name" value="HTH_LYSR"/>
    <property type="match status" value="1"/>
</dbReference>
<keyword evidence="4" id="KW-0804">Transcription</keyword>
<sequence>MYWIRASSWPSADFGTIKTAVRAIQCRLRIMSCKICINNAKAMDTKWLEDFITLAETRSFSRAAELRNVTQPAFSRRIQALEAWVATALVDRTTYPTRLTAAGETFHAQALAMLSHLSETRALLRGHERHDAGIVDIAMPHTLALTFFPPWLKTIESATGALDTRVTALNVHDAVIRLVDGGADLALVYHHPRQPVQLDPSRYQMLQLGTEAIYPYARCDAAGQPLLRLPGAPGQAVPFLAYAPNAYLKRMVDLIVDGMQPRPLLHTRCETDMAEGLKAMVLEGHGVAFLPESAVRRELRQRQLACAGAEYSMRMDIRLYRERGRSRKDAVETLWDTLSARLGAPT</sequence>
<comment type="similarity">
    <text evidence="1">Belongs to the LysR transcriptional regulatory family.</text>
</comment>
<dbReference type="Pfam" id="PF00126">
    <property type="entry name" value="HTH_1"/>
    <property type="match status" value="1"/>
</dbReference>
<evidence type="ECO:0000256" key="3">
    <source>
        <dbReference type="ARBA" id="ARBA00023125"/>
    </source>
</evidence>
<dbReference type="AlphaFoldDB" id="A0A1J5QZ95"/>
<dbReference type="InterPro" id="IPR005119">
    <property type="entry name" value="LysR_subst-bd"/>
</dbReference>
<dbReference type="Gene3D" id="1.10.10.10">
    <property type="entry name" value="Winged helix-like DNA-binding domain superfamily/Winged helix DNA-binding domain"/>
    <property type="match status" value="1"/>
</dbReference>
<comment type="caution">
    <text evidence="6">The sequence shown here is derived from an EMBL/GenBank/DDBJ whole genome shotgun (WGS) entry which is preliminary data.</text>
</comment>
<name>A0A1J5QZ95_9ZZZZ</name>
<dbReference type="Gene3D" id="3.40.190.10">
    <property type="entry name" value="Periplasmic binding protein-like II"/>
    <property type="match status" value="2"/>
</dbReference>
<evidence type="ECO:0000259" key="5">
    <source>
        <dbReference type="PROSITE" id="PS50931"/>
    </source>
</evidence>
<gene>
    <name evidence="6" type="primary">yjiE_1</name>
    <name evidence="6" type="ORF">GALL_290760</name>
</gene>
<dbReference type="InterPro" id="IPR000847">
    <property type="entry name" value="LysR_HTH_N"/>
</dbReference>
<dbReference type="SUPFAM" id="SSF46785">
    <property type="entry name" value="Winged helix' DNA-binding domain"/>
    <property type="match status" value="1"/>
</dbReference>
<dbReference type="Pfam" id="PF03466">
    <property type="entry name" value="LysR_substrate"/>
    <property type="match status" value="1"/>
</dbReference>
<accession>A0A1J5QZ95</accession>
<dbReference type="CDD" id="cd05466">
    <property type="entry name" value="PBP2_LTTR_substrate"/>
    <property type="match status" value="1"/>
</dbReference>
<keyword evidence="3" id="KW-0238">DNA-binding</keyword>
<dbReference type="GO" id="GO:0003700">
    <property type="term" value="F:DNA-binding transcription factor activity"/>
    <property type="evidence" value="ECO:0007669"/>
    <property type="project" value="InterPro"/>
</dbReference>
<dbReference type="PANTHER" id="PTHR30126:SF2">
    <property type="entry name" value="HTH-TYPE TRANSCRIPTIONAL REGULATOR YJIE"/>
    <property type="match status" value="1"/>
</dbReference>
<dbReference type="InterPro" id="IPR036390">
    <property type="entry name" value="WH_DNA-bd_sf"/>
</dbReference>
<dbReference type="EMBL" id="MLJW01000347">
    <property type="protein sequence ID" value="OIQ89041.1"/>
    <property type="molecule type" value="Genomic_DNA"/>
</dbReference>
<dbReference type="SUPFAM" id="SSF53850">
    <property type="entry name" value="Periplasmic binding protein-like II"/>
    <property type="match status" value="1"/>
</dbReference>
<evidence type="ECO:0000313" key="6">
    <source>
        <dbReference type="EMBL" id="OIQ89041.1"/>
    </source>
</evidence>
<dbReference type="PRINTS" id="PR00039">
    <property type="entry name" value="HTHLYSR"/>
</dbReference>
<evidence type="ECO:0000256" key="2">
    <source>
        <dbReference type="ARBA" id="ARBA00023015"/>
    </source>
</evidence>
<keyword evidence="2" id="KW-0805">Transcription regulation</keyword>
<evidence type="ECO:0000256" key="1">
    <source>
        <dbReference type="ARBA" id="ARBA00009437"/>
    </source>
</evidence>
<reference evidence="6" key="1">
    <citation type="submission" date="2016-10" db="EMBL/GenBank/DDBJ databases">
        <title>Sequence of Gallionella enrichment culture.</title>
        <authorList>
            <person name="Poehlein A."/>
            <person name="Muehling M."/>
            <person name="Daniel R."/>
        </authorList>
    </citation>
    <scope>NUCLEOTIDE SEQUENCE</scope>
</reference>
<proteinExistence type="inferred from homology"/>
<organism evidence="6">
    <name type="scientific">mine drainage metagenome</name>
    <dbReference type="NCBI Taxonomy" id="410659"/>
    <lineage>
        <taxon>unclassified sequences</taxon>
        <taxon>metagenomes</taxon>
        <taxon>ecological metagenomes</taxon>
    </lineage>
</organism>
<protein>
    <submittedName>
        <fullName evidence="6">HTH-type transcriptional regulator YjiE</fullName>
    </submittedName>
</protein>
<feature type="domain" description="HTH lysR-type" evidence="5">
    <location>
        <begin position="43"/>
        <end position="100"/>
    </location>
</feature>